<accession>A0A166VNU3</accession>
<dbReference type="Proteomes" id="UP000076744">
    <property type="component" value="Unassembled WGS sequence"/>
</dbReference>
<comment type="caution">
    <text evidence="2">The sequence shown here is derived from an EMBL/GenBank/DDBJ whole genome shotgun (WGS) entry which is preliminary data.</text>
</comment>
<organism evidence="2 3">
    <name type="scientific">Cordyceps fumosorosea (strain ARSEF 2679)</name>
    <name type="common">Isaria fumosorosea</name>
    <dbReference type="NCBI Taxonomy" id="1081104"/>
    <lineage>
        <taxon>Eukaryota</taxon>
        <taxon>Fungi</taxon>
        <taxon>Dikarya</taxon>
        <taxon>Ascomycota</taxon>
        <taxon>Pezizomycotina</taxon>
        <taxon>Sordariomycetes</taxon>
        <taxon>Hypocreomycetidae</taxon>
        <taxon>Hypocreales</taxon>
        <taxon>Cordycipitaceae</taxon>
        <taxon>Cordyceps</taxon>
    </lineage>
</organism>
<feature type="compositionally biased region" description="Basic and acidic residues" evidence="1">
    <location>
        <begin position="237"/>
        <end position="246"/>
    </location>
</feature>
<reference evidence="2 3" key="1">
    <citation type="journal article" date="2016" name="Genome Biol. Evol.">
        <title>Divergent and convergent evolution of fungal pathogenicity.</title>
        <authorList>
            <person name="Shang Y."/>
            <person name="Xiao G."/>
            <person name="Zheng P."/>
            <person name="Cen K."/>
            <person name="Zhan S."/>
            <person name="Wang C."/>
        </authorList>
    </citation>
    <scope>NUCLEOTIDE SEQUENCE [LARGE SCALE GENOMIC DNA]</scope>
    <source>
        <strain evidence="2 3">ARSEF 2679</strain>
    </source>
</reference>
<sequence length="246" mass="27416">MELQLSQIRFITGLHQNQIEAEDIFRIWQMSSKVCPGSPGINASAPLHAARYILGSKFHFVLSLSEDGFPVHRIVSILDVWQMAFAPNAGRITHDDVTFAIKLHSVGLTSREVASILWTRGLQKPIVTRVLSRTVRVSAFEFSEDVAYKLSQVGEVAHIKLENGIYHIQMKTHSQAAEAVKWGHSFAQDQCSFEEDSGVCLFSTRDLSGKDLQKLLDSAGGSRGATQLHQCVEEPDVQEKMESPRK</sequence>
<evidence type="ECO:0000313" key="3">
    <source>
        <dbReference type="Proteomes" id="UP000076744"/>
    </source>
</evidence>
<dbReference type="AlphaFoldDB" id="A0A166VNU3"/>
<gene>
    <name evidence="2" type="ORF">ISF_10056</name>
</gene>
<evidence type="ECO:0000313" key="2">
    <source>
        <dbReference type="EMBL" id="OAA33868.1"/>
    </source>
</evidence>
<evidence type="ECO:0000256" key="1">
    <source>
        <dbReference type="SAM" id="MobiDB-lite"/>
    </source>
</evidence>
<feature type="region of interest" description="Disordered" evidence="1">
    <location>
        <begin position="220"/>
        <end position="246"/>
    </location>
</feature>
<protein>
    <submittedName>
        <fullName evidence="2">Uncharacterized protein</fullName>
    </submittedName>
</protein>
<dbReference type="EMBL" id="AZHB01000248">
    <property type="protein sequence ID" value="OAA33868.1"/>
    <property type="molecule type" value="Genomic_DNA"/>
</dbReference>
<dbReference type="GeneID" id="30026348"/>
<proteinExistence type="predicted"/>
<name>A0A166VNU3_CORFA</name>
<dbReference type="RefSeq" id="XP_018699157.1">
    <property type="nucleotide sequence ID" value="XM_018853653.1"/>
</dbReference>
<keyword evidence="3" id="KW-1185">Reference proteome</keyword>